<evidence type="ECO:0000256" key="6">
    <source>
        <dbReference type="SAM" id="Phobius"/>
    </source>
</evidence>
<protein>
    <submittedName>
        <fullName evidence="9">Serine protease K12H4.7</fullName>
    </submittedName>
</protein>
<dbReference type="FunFam" id="1.20.120.980:FF:000003">
    <property type="entry name" value="Serine protease 16"/>
    <property type="match status" value="2"/>
</dbReference>
<evidence type="ECO:0000256" key="3">
    <source>
        <dbReference type="ARBA" id="ARBA00022729"/>
    </source>
</evidence>
<dbReference type="PANTHER" id="PTHR11010:SF105">
    <property type="entry name" value="PEPTIDASE S28-RELATED"/>
    <property type="match status" value="1"/>
</dbReference>
<keyword evidence="8" id="KW-1185">Reference proteome</keyword>
<dbReference type="InterPro" id="IPR042269">
    <property type="entry name" value="Ser_carbopepase_S28_SKS"/>
</dbReference>
<dbReference type="GO" id="GO:0008239">
    <property type="term" value="F:dipeptidyl-peptidase activity"/>
    <property type="evidence" value="ECO:0007669"/>
    <property type="project" value="TreeGrafter"/>
</dbReference>
<feature type="chain" id="PRO_5036953639" evidence="7">
    <location>
        <begin position="21"/>
        <end position="1084"/>
    </location>
</feature>
<dbReference type="Gene3D" id="1.20.120.980">
    <property type="entry name" value="Serine carboxypeptidase S28, SKS domain"/>
    <property type="match status" value="2"/>
</dbReference>
<evidence type="ECO:0000256" key="1">
    <source>
        <dbReference type="ARBA" id="ARBA00011079"/>
    </source>
</evidence>
<dbReference type="Pfam" id="PF05577">
    <property type="entry name" value="Peptidase_S28"/>
    <property type="match status" value="2"/>
</dbReference>
<keyword evidence="3 7" id="KW-0732">Signal</keyword>
<dbReference type="Proteomes" id="UP000887569">
    <property type="component" value="Unplaced"/>
</dbReference>
<evidence type="ECO:0000256" key="7">
    <source>
        <dbReference type="SAM" id="SignalP"/>
    </source>
</evidence>
<dbReference type="InterPro" id="IPR008758">
    <property type="entry name" value="Peptidase_S28"/>
</dbReference>
<dbReference type="AlphaFoldDB" id="A0A915BYM3"/>
<proteinExistence type="inferred from homology"/>
<keyword evidence="5" id="KW-0325">Glycoprotein</keyword>
<keyword evidence="4" id="KW-0378">Hydrolase</keyword>
<evidence type="ECO:0000313" key="9">
    <source>
        <dbReference type="WBParaSite" id="PgR071_g019_t01"/>
    </source>
</evidence>
<reference evidence="9" key="1">
    <citation type="submission" date="2022-11" db="UniProtKB">
        <authorList>
            <consortium name="WormBaseParasite"/>
        </authorList>
    </citation>
    <scope>IDENTIFICATION</scope>
</reference>
<evidence type="ECO:0000256" key="2">
    <source>
        <dbReference type="ARBA" id="ARBA00022670"/>
    </source>
</evidence>
<keyword evidence="6" id="KW-0812">Transmembrane</keyword>
<evidence type="ECO:0000313" key="8">
    <source>
        <dbReference type="Proteomes" id="UP000887569"/>
    </source>
</evidence>
<evidence type="ECO:0000256" key="4">
    <source>
        <dbReference type="ARBA" id="ARBA00022801"/>
    </source>
</evidence>
<dbReference type="WBParaSite" id="PgR071_g019_t01">
    <property type="protein sequence ID" value="PgR071_g019_t01"/>
    <property type="gene ID" value="PgR071_g019"/>
</dbReference>
<accession>A0A915BYM3</accession>
<feature type="signal peptide" evidence="7">
    <location>
        <begin position="1"/>
        <end position="20"/>
    </location>
</feature>
<dbReference type="InterPro" id="IPR029058">
    <property type="entry name" value="AB_hydrolase_fold"/>
</dbReference>
<organism evidence="8 9">
    <name type="scientific">Parascaris univalens</name>
    <name type="common">Nematode worm</name>
    <dbReference type="NCBI Taxonomy" id="6257"/>
    <lineage>
        <taxon>Eukaryota</taxon>
        <taxon>Metazoa</taxon>
        <taxon>Ecdysozoa</taxon>
        <taxon>Nematoda</taxon>
        <taxon>Chromadorea</taxon>
        <taxon>Rhabditida</taxon>
        <taxon>Spirurina</taxon>
        <taxon>Ascaridomorpha</taxon>
        <taxon>Ascaridoidea</taxon>
        <taxon>Ascarididae</taxon>
        <taxon>Parascaris</taxon>
    </lineage>
</organism>
<dbReference type="GO" id="GO:0006508">
    <property type="term" value="P:proteolysis"/>
    <property type="evidence" value="ECO:0007669"/>
    <property type="project" value="UniProtKB-KW"/>
</dbReference>
<keyword evidence="2" id="KW-0645">Protease</keyword>
<dbReference type="SUPFAM" id="SSF53474">
    <property type="entry name" value="alpha/beta-Hydrolases"/>
    <property type="match status" value="2"/>
</dbReference>
<keyword evidence="6" id="KW-0472">Membrane</keyword>
<evidence type="ECO:0000256" key="5">
    <source>
        <dbReference type="ARBA" id="ARBA00023180"/>
    </source>
</evidence>
<name>A0A915BYM3_PARUN</name>
<keyword evidence="6" id="KW-1133">Transmembrane helix</keyword>
<comment type="similarity">
    <text evidence="1">Belongs to the peptidase S28 family.</text>
</comment>
<feature type="transmembrane region" description="Helical" evidence="6">
    <location>
        <begin position="1062"/>
        <end position="1081"/>
    </location>
</feature>
<dbReference type="GO" id="GO:0070008">
    <property type="term" value="F:serine-type exopeptidase activity"/>
    <property type="evidence" value="ECO:0007669"/>
    <property type="project" value="InterPro"/>
</dbReference>
<sequence>MNVSLLILFSFAILIARNDAFRQRSSKNLPYLIMGRPPHGLRPDPITPQELNRAGYVIQTTTIPQRLDHFNASDTRTWVQRYHYNSNYYKTGGPIFLMLGGEGPETGSWSVNEQLPYIKWAMSHNATIYDLEHRFYGVSRPFPTQSVENLKYLSSRQAIEDAAYFIQYINEQQKYVNPKWIVFGGSYSGALAAWLREKHPELVIGAVGSSGPVEAKLDFYEYLEVVENALRSYAPECANAVQQGFSEMSKMIWTLEGRKNLSELFVLDPKLNATKLRYKDIQNFFSTIYGYFQWAVQYSGDNVGSYAAGGGISEICPIMMNTSMDYLNRIKSAIVYLTEFNSTIKFTSVGIDYDEMIAFLANETYDASGYYSADRSWVWQTCTEFGYFQSTDLGRNIFGSVTPVNLFVDMCTDVFGPAYKIQAIENSIHMTRKYYGGKDHFTGTNVVLPNGDIDPWHALGLYSNIEPSVVPILIHGTAHCADMYPARTQDLPALTNARNVIAANINKWLNGTQAQKSSEVHSVMQSRQQSVPQRMKPFTSTVKPVQLKPFAEEMRTVEDIPAHLPRFFRGRSLRGFLVEPATSSLLVDYPPGFVAGNISMPVDHFNLTNMKTFNQRYWVNPQYAQPGGPHFLMIGGEGRANVKWVTEPNVITMSMARKFNATVYMLEHRYYGDSFPTPDQSTENLKWLTAKQALADLAQFIMTMNERYNLVNPKWITFGGSYPGMLSAWFRQFYPELSVGAIASSAPVEAKVDFYEYLIVVENALRVFNAQCAENVKLAFDQIHQLSLTRTGRVTLSNVFTLKPEWNLTTEVSDLDIQYFFSILYDKFQGAVQYNNDNSGSYATGGGIREVCGYMLNDAKTPVKNVADVNIYMTNFSGGIFTHTDNNYQNYIDYLKDVNAKSSSRSWTYQTCNEFGFFQSTDVGENIFGGPIPVNIFIDICQDVYGSKFTPRFVYEAVDESQRFYGGRDYFKGTNVLFTNGNIDPWHALSKYDGTGSVTTVLMNGTAHCADMYPPRDEDAADLAPTRELIAEKIAEWLGLRNEVTTLISTTRPPSTITTSSAGHIVLSASLLFYYFIFMLIPSM</sequence>
<dbReference type="PANTHER" id="PTHR11010">
    <property type="entry name" value="PROTEASE S28 PRO-X CARBOXYPEPTIDASE-RELATED"/>
    <property type="match status" value="1"/>
</dbReference>
<dbReference type="Gene3D" id="3.40.50.1820">
    <property type="entry name" value="alpha/beta hydrolase"/>
    <property type="match status" value="2"/>
</dbReference>